<evidence type="ECO:0000256" key="2">
    <source>
        <dbReference type="ARBA" id="ARBA00022603"/>
    </source>
</evidence>
<dbReference type="REBASE" id="279012">
    <property type="entry name" value="M.Cba153FORF10810P"/>
</dbReference>
<dbReference type="InterPro" id="IPR010982">
    <property type="entry name" value="Lambda_DNA-bd_dom_sf"/>
</dbReference>
<dbReference type="Gene3D" id="3.40.50.150">
    <property type="entry name" value="Vaccinia Virus protein VP39"/>
    <property type="match status" value="1"/>
</dbReference>
<dbReference type="PROSITE" id="PS00092">
    <property type="entry name" value="N6_MTASE"/>
    <property type="match status" value="1"/>
</dbReference>
<comment type="caution">
    <text evidence="6">The sequence shown here is derived from an EMBL/GenBank/DDBJ whole genome shotgun (WGS) entry which is preliminary data.</text>
</comment>
<dbReference type="CDD" id="cd00093">
    <property type="entry name" value="HTH_XRE"/>
    <property type="match status" value="1"/>
</dbReference>
<dbReference type="Pfam" id="PF01555">
    <property type="entry name" value="N6_N4_Mtase"/>
    <property type="match status" value="1"/>
</dbReference>
<dbReference type="InterPro" id="IPR001387">
    <property type="entry name" value="Cro/C1-type_HTH"/>
</dbReference>
<dbReference type="PRINTS" id="PR00506">
    <property type="entry name" value="D21N6MTFRASE"/>
</dbReference>
<dbReference type="OrthoDB" id="9800801at2"/>
<proteinExistence type="inferred from homology"/>
<keyword evidence="3" id="KW-0808">Transferase</keyword>
<dbReference type="InterPro" id="IPR002052">
    <property type="entry name" value="DNA_methylase_N6_adenine_CS"/>
</dbReference>
<dbReference type="GO" id="GO:0003677">
    <property type="term" value="F:DNA binding"/>
    <property type="evidence" value="ECO:0007669"/>
    <property type="project" value="InterPro"/>
</dbReference>
<evidence type="ECO:0000313" key="6">
    <source>
        <dbReference type="EMBL" id="PDW03068.1"/>
    </source>
</evidence>
<evidence type="ECO:0000256" key="1">
    <source>
        <dbReference type="ARBA" id="ARBA00006594"/>
    </source>
</evidence>
<name>A0A2A6RJM9_9CHLR</name>
<dbReference type="GO" id="GO:0032259">
    <property type="term" value="P:methylation"/>
    <property type="evidence" value="ECO:0007669"/>
    <property type="project" value="UniProtKB-KW"/>
</dbReference>
<dbReference type="InterPro" id="IPR002941">
    <property type="entry name" value="DNA_methylase_N4/N6"/>
</dbReference>
<accession>A0A2A6RJM9</accession>
<dbReference type="RefSeq" id="WP_097644116.1">
    <property type="nucleotide sequence ID" value="NZ_NQWI01000042.1"/>
</dbReference>
<reference evidence="7" key="1">
    <citation type="submission" date="2017-08" db="EMBL/GenBank/DDBJ databases">
        <authorList>
            <person name="Grouzdev D.S."/>
            <person name="Gaisin V.A."/>
            <person name="Rysina M.S."/>
            <person name="Gorlenko V.M."/>
        </authorList>
    </citation>
    <scope>NUCLEOTIDE SEQUENCE [LARGE SCALE GENOMIC DNA]</scope>
    <source>
        <strain evidence="7">Kir15-3F</strain>
    </source>
</reference>
<dbReference type="GO" id="GO:0008170">
    <property type="term" value="F:N-methyltransferase activity"/>
    <property type="evidence" value="ECO:0007669"/>
    <property type="project" value="InterPro"/>
</dbReference>
<comment type="similarity">
    <text evidence="1">Belongs to the N(4)/N(6)-methyltransferase family.</text>
</comment>
<dbReference type="EMBL" id="NQWI01000042">
    <property type="protein sequence ID" value="PDW03068.1"/>
    <property type="molecule type" value="Genomic_DNA"/>
</dbReference>
<keyword evidence="2" id="KW-0489">Methyltransferase</keyword>
<evidence type="ECO:0000259" key="5">
    <source>
        <dbReference type="Pfam" id="PF01555"/>
    </source>
</evidence>
<dbReference type="Gene3D" id="1.10.260.40">
    <property type="entry name" value="lambda repressor-like DNA-binding domains"/>
    <property type="match status" value="1"/>
</dbReference>
<dbReference type="InterPro" id="IPR029063">
    <property type="entry name" value="SAM-dependent_MTases_sf"/>
</dbReference>
<keyword evidence="4" id="KW-0949">S-adenosyl-L-methionine</keyword>
<evidence type="ECO:0000256" key="4">
    <source>
        <dbReference type="ARBA" id="ARBA00022691"/>
    </source>
</evidence>
<dbReference type="AlphaFoldDB" id="A0A2A6RJM9"/>
<gene>
    <name evidence="6" type="ORF">CJ255_10810</name>
</gene>
<dbReference type="InterPro" id="IPR002295">
    <property type="entry name" value="N4/N6-MTase_EcoPI_Mod-like"/>
</dbReference>
<dbReference type="SUPFAM" id="SSF53335">
    <property type="entry name" value="S-adenosyl-L-methionine-dependent methyltransferases"/>
    <property type="match status" value="1"/>
</dbReference>
<organism evidence="6 7">
    <name type="scientific">Candidatus Viridilinea mediisalina</name>
    <dbReference type="NCBI Taxonomy" id="2024553"/>
    <lineage>
        <taxon>Bacteria</taxon>
        <taxon>Bacillati</taxon>
        <taxon>Chloroflexota</taxon>
        <taxon>Chloroflexia</taxon>
        <taxon>Chloroflexales</taxon>
        <taxon>Chloroflexineae</taxon>
        <taxon>Oscillochloridaceae</taxon>
        <taxon>Candidatus Viridilinea</taxon>
    </lineage>
</organism>
<evidence type="ECO:0000313" key="7">
    <source>
        <dbReference type="Proteomes" id="UP000220527"/>
    </source>
</evidence>
<sequence>MSRTTDLQNIKNALIDNVVLESSDYVVAEGDSLSLIRNMPTSSVSLILTDPPYHSTKKSNILGDKAFRTDQDYLSWMENYIREWKRVLRPNGSIFCFCASDMAARLELVFTREFNVLAQVVWTKPNDPGFDGWKQKMKKEALRQWYAHSERIIFAEPATEGNLHRSYFGSMLREFRQKAELTGHQLTKLTGAYGRVNHGGAVSNWETGRNIPSREQYQKICYALLSTGKIDTMPAYEDVIRPFNIDASKEFTDVWNFPSVRPYKGKHPAEKPATLLEHAIEATTFPGDIVLDCFAGSGSTALAALRLGRRSVAIEISSLWAKQISWNIKVATRSLSVIPEEEVKQVPLELEAGVY</sequence>
<keyword evidence="7" id="KW-1185">Reference proteome</keyword>
<dbReference type="Proteomes" id="UP000220527">
    <property type="component" value="Unassembled WGS sequence"/>
</dbReference>
<feature type="domain" description="DNA methylase N-4/N-6" evidence="5">
    <location>
        <begin position="44"/>
        <end position="318"/>
    </location>
</feature>
<evidence type="ECO:0000256" key="3">
    <source>
        <dbReference type="ARBA" id="ARBA00022679"/>
    </source>
</evidence>
<protein>
    <submittedName>
        <fullName evidence="6">XRE family transcriptional regulator</fullName>
    </submittedName>
</protein>